<evidence type="ECO:0000256" key="3">
    <source>
        <dbReference type="ARBA" id="ARBA00012925"/>
    </source>
</evidence>
<gene>
    <name evidence="11" type="ORF">OKA104_LOCUS20581</name>
    <name evidence="10" type="ORF">VCS650_LOCUS33602</name>
</gene>
<dbReference type="Proteomes" id="UP000663881">
    <property type="component" value="Unassembled WGS sequence"/>
</dbReference>
<dbReference type="InterPro" id="IPR023561">
    <property type="entry name" value="Carbonic_anhydrase_a-class"/>
</dbReference>
<comment type="catalytic activity">
    <reaction evidence="7 8">
        <text>hydrogencarbonate + H(+) = CO2 + H2O</text>
        <dbReference type="Rhea" id="RHEA:10748"/>
        <dbReference type="ChEBI" id="CHEBI:15377"/>
        <dbReference type="ChEBI" id="CHEBI:15378"/>
        <dbReference type="ChEBI" id="CHEBI:16526"/>
        <dbReference type="ChEBI" id="CHEBI:17544"/>
        <dbReference type="EC" id="4.2.1.1"/>
    </reaction>
</comment>
<dbReference type="EC" id="4.2.1.1" evidence="3 8"/>
<evidence type="ECO:0000313" key="11">
    <source>
        <dbReference type="EMBL" id="CAF3835797.1"/>
    </source>
</evidence>
<dbReference type="PROSITE" id="PS51144">
    <property type="entry name" value="ALPHA_CA_2"/>
    <property type="match status" value="1"/>
</dbReference>
<keyword evidence="4 8" id="KW-0479">Metal-binding</keyword>
<keyword evidence="6 8" id="KW-0456">Lyase</keyword>
<evidence type="ECO:0000313" key="10">
    <source>
        <dbReference type="EMBL" id="CAF1347953.1"/>
    </source>
</evidence>
<dbReference type="GO" id="GO:0004089">
    <property type="term" value="F:carbonate dehydratase activity"/>
    <property type="evidence" value="ECO:0007669"/>
    <property type="project" value="UniProtKB-UniRule"/>
</dbReference>
<evidence type="ECO:0000256" key="4">
    <source>
        <dbReference type="ARBA" id="ARBA00022723"/>
    </source>
</evidence>
<dbReference type="Pfam" id="PF00194">
    <property type="entry name" value="Carb_anhydrase"/>
    <property type="match status" value="1"/>
</dbReference>
<proteinExistence type="inferred from homology"/>
<feature type="domain" description="Alpha-carbonic anhydrase" evidence="9">
    <location>
        <begin position="9"/>
        <end position="252"/>
    </location>
</feature>
<dbReference type="PANTHER" id="PTHR18952:SF265">
    <property type="entry name" value="CARBONIC ANHYDRASE"/>
    <property type="match status" value="1"/>
</dbReference>
<dbReference type="PROSITE" id="PS00162">
    <property type="entry name" value="ALPHA_CA_1"/>
    <property type="match status" value="1"/>
</dbReference>
<dbReference type="SUPFAM" id="SSF51069">
    <property type="entry name" value="Carbonic anhydrase"/>
    <property type="match status" value="1"/>
</dbReference>
<comment type="caution">
    <text evidence="10">The sequence shown here is derived from an EMBL/GenBank/DDBJ whole genome shotgun (WGS) entry which is preliminary data.</text>
</comment>
<dbReference type="Proteomes" id="UP000663891">
    <property type="component" value="Unassembled WGS sequence"/>
</dbReference>
<evidence type="ECO:0000259" key="9">
    <source>
        <dbReference type="PROSITE" id="PS51144"/>
    </source>
</evidence>
<evidence type="ECO:0000256" key="7">
    <source>
        <dbReference type="ARBA" id="ARBA00048348"/>
    </source>
</evidence>
<evidence type="ECO:0000256" key="1">
    <source>
        <dbReference type="ARBA" id="ARBA00002904"/>
    </source>
</evidence>
<dbReference type="GO" id="GO:0008270">
    <property type="term" value="F:zinc ion binding"/>
    <property type="evidence" value="ECO:0007669"/>
    <property type="project" value="UniProtKB-UniRule"/>
</dbReference>
<dbReference type="SMART" id="SM01057">
    <property type="entry name" value="Carb_anhydrase"/>
    <property type="match status" value="1"/>
</dbReference>
<comment type="similarity">
    <text evidence="2 8">Belongs to the alpha-carbonic anhydrase family.</text>
</comment>
<dbReference type="Gene3D" id="3.10.200.10">
    <property type="entry name" value="Alpha carbonic anhydrase"/>
    <property type="match status" value="1"/>
</dbReference>
<dbReference type="AlphaFoldDB" id="A0A815H679"/>
<dbReference type="CDD" id="cd00326">
    <property type="entry name" value="alpha_CA"/>
    <property type="match status" value="1"/>
</dbReference>
<evidence type="ECO:0000256" key="8">
    <source>
        <dbReference type="RuleBase" id="RU367011"/>
    </source>
</evidence>
<sequence length="252" mass="29483">MSCTTHSDDYWDYDNPSEWQKHFPAAAGLCQSPIDIHAHKTIPHHYPPFVFSDKYHSNELFKLINNGHQVTVTLADHTYGQSEKDLWFNGSGLTGRFYFVNFHLHWGRDDRHGSEHEIDGYQYPAEAHVVFKNQETGQLAVFAYIFTVCNQTQKGNKEWEKYCDAASQLTNQNDTIQCMFDLSQLMQANDRQFFRYTGSLTTPPCTEGVIWTIFIQKIAIKEESLNQLRQNLMRKVYRPIQPLNNRTVFRNY</sequence>
<comment type="function">
    <text evidence="1 8">Reversible hydration of carbon dioxide.</text>
</comment>
<organism evidence="10 12">
    <name type="scientific">Adineta steineri</name>
    <dbReference type="NCBI Taxonomy" id="433720"/>
    <lineage>
        <taxon>Eukaryota</taxon>
        <taxon>Metazoa</taxon>
        <taxon>Spiralia</taxon>
        <taxon>Gnathifera</taxon>
        <taxon>Rotifera</taxon>
        <taxon>Eurotatoria</taxon>
        <taxon>Bdelloidea</taxon>
        <taxon>Adinetida</taxon>
        <taxon>Adinetidae</taxon>
        <taxon>Adineta</taxon>
    </lineage>
</organism>
<evidence type="ECO:0000256" key="2">
    <source>
        <dbReference type="ARBA" id="ARBA00010718"/>
    </source>
</evidence>
<dbReference type="GO" id="GO:0005886">
    <property type="term" value="C:plasma membrane"/>
    <property type="evidence" value="ECO:0007669"/>
    <property type="project" value="TreeGrafter"/>
</dbReference>
<name>A0A815H679_9BILA</name>
<keyword evidence="5 8" id="KW-0862">Zinc</keyword>
<dbReference type="EMBL" id="CAJNON010000661">
    <property type="protein sequence ID" value="CAF1347953.1"/>
    <property type="molecule type" value="Genomic_DNA"/>
</dbReference>
<accession>A0A815H679</accession>
<evidence type="ECO:0000256" key="5">
    <source>
        <dbReference type="ARBA" id="ARBA00022833"/>
    </source>
</evidence>
<evidence type="ECO:0000313" key="12">
    <source>
        <dbReference type="Proteomes" id="UP000663891"/>
    </source>
</evidence>
<protein>
    <recommendedName>
        <fullName evidence="3 8">Carbonic anhydrase</fullName>
        <ecNumber evidence="3 8">4.2.1.1</ecNumber>
    </recommendedName>
</protein>
<evidence type="ECO:0000256" key="6">
    <source>
        <dbReference type="ARBA" id="ARBA00023239"/>
    </source>
</evidence>
<dbReference type="InterPro" id="IPR001148">
    <property type="entry name" value="CA_dom"/>
</dbReference>
<dbReference type="OrthoDB" id="429145at2759"/>
<reference evidence="10" key="1">
    <citation type="submission" date="2021-02" db="EMBL/GenBank/DDBJ databases">
        <authorList>
            <person name="Nowell W R."/>
        </authorList>
    </citation>
    <scope>NUCLEOTIDE SEQUENCE</scope>
</reference>
<dbReference type="EMBL" id="CAJOAY010001384">
    <property type="protein sequence ID" value="CAF3835797.1"/>
    <property type="molecule type" value="Genomic_DNA"/>
</dbReference>
<comment type="cofactor">
    <cofactor evidence="8">
        <name>Zn(2+)</name>
        <dbReference type="ChEBI" id="CHEBI:29105"/>
    </cofactor>
</comment>
<dbReference type="PANTHER" id="PTHR18952">
    <property type="entry name" value="CARBONIC ANHYDRASE"/>
    <property type="match status" value="1"/>
</dbReference>
<dbReference type="InterPro" id="IPR036398">
    <property type="entry name" value="CA_dom_sf"/>
</dbReference>
<dbReference type="InterPro" id="IPR018338">
    <property type="entry name" value="Carbonic_anhydrase_a-class_CS"/>
</dbReference>